<keyword evidence="2" id="KW-0496">Mitochondrion</keyword>
<accession>A0A7T1HEZ0</accession>
<evidence type="ECO:0000313" key="2">
    <source>
        <dbReference type="EMBL" id="QPN54229.1"/>
    </source>
</evidence>
<feature type="transmembrane region" description="Helical" evidence="1">
    <location>
        <begin position="124"/>
        <end position="146"/>
    </location>
</feature>
<proteinExistence type="predicted"/>
<keyword evidence="1" id="KW-0812">Transmembrane</keyword>
<protein>
    <submittedName>
        <fullName evidence="2">NADH dehydrogenase subunit 6</fullName>
    </submittedName>
</protein>
<feature type="transmembrane region" description="Helical" evidence="1">
    <location>
        <begin position="80"/>
        <end position="98"/>
    </location>
</feature>
<dbReference type="AlphaFoldDB" id="A0A7T1HEZ0"/>
<evidence type="ECO:0000256" key="1">
    <source>
        <dbReference type="SAM" id="Phobius"/>
    </source>
</evidence>
<organism evidence="2">
    <name type="scientific">Osborniella crotophagae</name>
    <dbReference type="NCBI Taxonomy" id="1912107"/>
    <lineage>
        <taxon>Eukaryota</taxon>
        <taxon>Metazoa</taxon>
        <taxon>Ecdysozoa</taxon>
        <taxon>Arthropoda</taxon>
        <taxon>Hexapoda</taxon>
        <taxon>Insecta</taxon>
        <taxon>Pterygota</taxon>
        <taxon>Neoptera</taxon>
        <taxon>Paraneoptera</taxon>
        <taxon>Psocodea</taxon>
        <taxon>Troctomorpha</taxon>
        <taxon>Phthiraptera</taxon>
        <taxon>Amblycera</taxon>
        <taxon>Menoponidae</taxon>
        <taxon>Osborniella</taxon>
    </lineage>
</organism>
<gene>
    <name evidence="2" type="primary">nad6</name>
</gene>
<feature type="transmembrane region" description="Helical" evidence="1">
    <location>
        <begin position="7"/>
        <end position="34"/>
    </location>
</feature>
<keyword evidence="1" id="KW-1133">Transmembrane helix</keyword>
<sequence>MNLIIYFSLILVLLFFFSNDLVTCLLCLFFYTLFYSFVCYLKTLEFWGLSLLMIVMITGLFLVFAYIVSINPQSPFSIKGNVLLYYSLLMLFLLFKNYKLDVSMIILNFSCLCEISKELYKSSLFISSFLIFLLLLLVIFFIRLTYNKGGSLRKKF</sequence>
<feature type="transmembrane region" description="Helical" evidence="1">
    <location>
        <begin position="46"/>
        <end position="68"/>
    </location>
</feature>
<geneLocation type="mitochondrion" evidence="2"/>
<dbReference type="EMBL" id="MW199175">
    <property type="protein sequence ID" value="QPN54229.1"/>
    <property type="molecule type" value="Genomic_DNA"/>
</dbReference>
<reference evidence="2" key="1">
    <citation type="journal article" date="2020" name="Gene">
        <title>Structure, gene order, and nucleotide composition of mitochondrial genomes in parasitic lice from Amblycera.</title>
        <authorList>
            <person name="Sweet A.D."/>
            <person name="Johnson K.P."/>
            <person name="Cao Y."/>
            <person name="de Moya R.S."/>
            <person name="Skinner R.K."/>
            <person name="Tan M."/>
            <person name="Virrueta-Herrera S."/>
            <person name="Cameron S.L."/>
        </authorList>
    </citation>
    <scope>NUCLEOTIDE SEQUENCE</scope>
    <source>
        <strain evidence="2">Oscro</strain>
    </source>
</reference>
<name>A0A7T1HEZ0_9NEOP</name>
<keyword evidence="1" id="KW-0472">Membrane</keyword>